<keyword evidence="4" id="KW-1185">Reference proteome</keyword>
<dbReference type="AlphaFoldDB" id="A0A512DRB0"/>
<proteinExistence type="predicted"/>
<gene>
    <name evidence="3" type="primary">uge</name>
    <name evidence="3" type="ORF">SAE02_28880</name>
</gene>
<reference evidence="3 4" key="1">
    <citation type="submission" date="2019-07" db="EMBL/GenBank/DDBJ databases">
        <title>Whole genome shotgun sequence of Skermanella aerolata NBRC 106429.</title>
        <authorList>
            <person name="Hosoyama A."/>
            <person name="Uohara A."/>
            <person name="Ohji S."/>
            <person name="Ichikawa N."/>
        </authorList>
    </citation>
    <scope>NUCLEOTIDE SEQUENCE [LARGE SCALE GENOMIC DNA]</scope>
    <source>
        <strain evidence="3 4">NBRC 106429</strain>
    </source>
</reference>
<dbReference type="Proteomes" id="UP000321523">
    <property type="component" value="Unassembled WGS sequence"/>
</dbReference>
<name>A0A512DRB0_9PROT</name>
<dbReference type="EMBL" id="BJYZ01000012">
    <property type="protein sequence ID" value="GEO38740.1"/>
    <property type="molecule type" value="Genomic_DNA"/>
</dbReference>
<evidence type="ECO:0000313" key="4">
    <source>
        <dbReference type="Proteomes" id="UP000321523"/>
    </source>
</evidence>
<keyword evidence="1" id="KW-0520">NAD</keyword>
<comment type="caution">
    <text evidence="3">The sequence shown here is derived from an EMBL/GenBank/DDBJ whole genome shotgun (WGS) entry which is preliminary data.</text>
</comment>
<dbReference type="InterPro" id="IPR036291">
    <property type="entry name" value="NAD(P)-bd_dom_sf"/>
</dbReference>
<accession>A0A512DRB0</accession>
<dbReference type="InterPro" id="IPR001509">
    <property type="entry name" value="Epimerase_deHydtase"/>
</dbReference>
<dbReference type="OrthoDB" id="9801785at2"/>
<evidence type="ECO:0000313" key="3">
    <source>
        <dbReference type="EMBL" id="GEO38740.1"/>
    </source>
</evidence>
<evidence type="ECO:0000256" key="1">
    <source>
        <dbReference type="ARBA" id="ARBA00023027"/>
    </source>
</evidence>
<evidence type="ECO:0000259" key="2">
    <source>
        <dbReference type="Pfam" id="PF01370"/>
    </source>
</evidence>
<dbReference type="RefSeq" id="WP_044432182.1">
    <property type="nucleotide sequence ID" value="NZ_BJYZ01000012.1"/>
</dbReference>
<dbReference type="PANTHER" id="PTHR43574">
    <property type="entry name" value="EPIMERASE-RELATED"/>
    <property type="match status" value="1"/>
</dbReference>
<feature type="domain" description="NAD-dependent epimerase/dehydratase" evidence="2">
    <location>
        <begin position="3"/>
        <end position="246"/>
    </location>
</feature>
<dbReference type="PRINTS" id="PR01713">
    <property type="entry name" value="NUCEPIMERASE"/>
</dbReference>
<dbReference type="SUPFAM" id="SSF51735">
    <property type="entry name" value="NAD(P)-binding Rossmann-fold domains"/>
    <property type="match status" value="1"/>
</dbReference>
<organism evidence="3 4">
    <name type="scientific">Skermanella aerolata</name>
    <dbReference type="NCBI Taxonomy" id="393310"/>
    <lineage>
        <taxon>Bacteria</taxon>
        <taxon>Pseudomonadati</taxon>
        <taxon>Pseudomonadota</taxon>
        <taxon>Alphaproteobacteria</taxon>
        <taxon>Rhodospirillales</taxon>
        <taxon>Azospirillaceae</taxon>
        <taxon>Skermanella</taxon>
    </lineage>
</organism>
<sequence>MTILITGAAGFIGSHVAQALLARGDQVVGIDNLNDYYSVALKRARLEQLEGKPGFRFIKADVSDKASIAEVLAQVKAGGEDITGIVHLAAQAGVRYSLENPYAYADANVMGQVVMLEAARSLDRLDHFVYASSSSVYGSNTKLPFSIDDPVDHPVSLYAATKRAGELITHSFSHIHKLPATGLRFFTVYGPWGRPDMAAYLFCDAIMAGRPIRVFNEGRMERDFTYIDDIVAGVVAALDRPATPDERGVPVRLYNLGNHRSENLLHFISVIEDALGRKAEKSLEPMQAGDVPATYADIAATRRDLGFDPATPIEVGIPRFVAWYKAYHGIV</sequence>
<protein>
    <submittedName>
        <fullName evidence="3">NAD-dependent epimerase</fullName>
    </submittedName>
</protein>
<dbReference type="Gene3D" id="3.40.50.720">
    <property type="entry name" value="NAD(P)-binding Rossmann-like Domain"/>
    <property type="match status" value="1"/>
</dbReference>
<dbReference type="Pfam" id="PF01370">
    <property type="entry name" value="Epimerase"/>
    <property type="match status" value="1"/>
</dbReference>